<keyword evidence="2" id="KW-1003">Cell membrane</keyword>
<protein>
    <submittedName>
        <fullName evidence="8">Lipopolysaccharide biosynthesis protein</fullName>
    </submittedName>
</protein>
<keyword evidence="5 6" id="KW-0472">Membrane</keyword>
<name>A0A2Z6E123_HYDTE</name>
<dbReference type="RefSeq" id="WP_197713690.1">
    <property type="nucleotide sequence ID" value="NZ_AP018558.1"/>
</dbReference>
<accession>A0A2Z6E123</accession>
<feature type="transmembrane region" description="Helical" evidence="6">
    <location>
        <begin position="30"/>
        <end position="49"/>
    </location>
</feature>
<feature type="transmembrane region" description="Helical" evidence="6">
    <location>
        <begin position="338"/>
        <end position="358"/>
    </location>
</feature>
<dbReference type="AlphaFoldDB" id="A0A2Z6E123"/>
<proteinExistence type="predicted"/>
<dbReference type="Pfam" id="PF02706">
    <property type="entry name" value="Wzz"/>
    <property type="match status" value="1"/>
</dbReference>
<reference evidence="8 9" key="1">
    <citation type="submission" date="2018-04" db="EMBL/GenBank/DDBJ databases">
        <title>Complete genome sequence of Hydrogenophilus thermoluteolus TH-1.</title>
        <authorList>
            <person name="Arai H."/>
        </authorList>
    </citation>
    <scope>NUCLEOTIDE SEQUENCE [LARGE SCALE GENOMIC DNA]</scope>
    <source>
        <strain evidence="8 9">TH-1</strain>
    </source>
</reference>
<evidence type="ECO:0000256" key="2">
    <source>
        <dbReference type="ARBA" id="ARBA00022475"/>
    </source>
</evidence>
<keyword evidence="4 6" id="KW-1133">Transmembrane helix</keyword>
<evidence type="ECO:0000259" key="7">
    <source>
        <dbReference type="Pfam" id="PF02706"/>
    </source>
</evidence>
<evidence type="ECO:0000313" key="8">
    <source>
        <dbReference type="EMBL" id="BBD78245.1"/>
    </source>
</evidence>
<dbReference type="GO" id="GO:0004713">
    <property type="term" value="F:protein tyrosine kinase activity"/>
    <property type="evidence" value="ECO:0007669"/>
    <property type="project" value="TreeGrafter"/>
</dbReference>
<evidence type="ECO:0000256" key="4">
    <source>
        <dbReference type="ARBA" id="ARBA00022989"/>
    </source>
</evidence>
<dbReference type="InterPro" id="IPR050445">
    <property type="entry name" value="Bact_polysacc_biosynth/exp"/>
</dbReference>
<keyword evidence="3 6" id="KW-0812">Transmembrane</keyword>
<dbReference type="InterPro" id="IPR003856">
    <property type="entry name" value="LPS_length_determ_N"/>
</dbReference>
<dbReference type="PANTHER" id="PTHR32309">
    <property type="entry name" value="TYROSINE-PROTEIN KINASE"/>
    <property type="match status" value="1"/>
</dbReference>
<gene>
    <name evidence="8" type="ORF">HPTL_1991</name>
</gene>
<dbReference type="Proteomes" id="UP000262004">
    <property type="component" value="Chromosome"/>
</dbReference>
<dbReference type="GO" id="GO:0005886">
    <property type="term" value="C:plasma membrane"/>
    <property type="evidence" value="ECO:0007669"/>
    <property type="project" value="UniProtKB-SubCell"/>
</dbReference>
<dbReference type="KEGG" id="htl:HPTL_1991"/>
<keyword evidence="9" id="KW-1185">Reference proteome</keyword>
<sequence>MNHNTEAMMPPEDEIDLLDLIATLAESWKLLLFGPLLAGLAALGISFVIPPTYTATTTILPPQQLQSSAAAILQSLGAAGGLASAATGLKNPADQYVAILRSRSIADRLIDRFQLMARYEQEYRLSMYKALEKIADIQTGKDGLITISVDDKDPQFAANLANAYVEELKNLLGTLAVTEAQQRRLFFEKLLEETKDKLTAAQQALQASGLSPDTIKNSPDAAVGNVAQLQAQIAAAEVRLGRLRGFLAENAPEVQQTQREIAALRAQLAKLEAGGHAGDRNSADYIARYRDFKYYETLFEMYAKQYELARADEARDAPLIQVIDPAVPPDYKSKPKRGLIAVLVTLGTGFILVLFVFLRRAWRNAQEDPEARAKIAVIRSNLGLGKR</sequence>
<dbReference type="EMBL" id="AP018558">
    <property type="protein sequence ID" value="BBD78245.1"/>
    <property type="molecule type" value="Genomic_DNA"/>
</dbReference>
<evidence type="ECO:0000256" key="6">
    <source>
        <dbReference type="SAM" id="Phobius"/>
    </source>
</evidence>
<evidence type="ECO:0000256" key="3">
    <source>
        <dbReference type="ARBA" id="ARBA00022692"/>
    </source>
</evidence>
<dbReference type="PANTHER" id="PTHR32309:SF13">
    <property type="entry name" value="FERRIC ENTEROBACTIN TRANSPORT PROTEIN FEPE"/>
    <property type="match status" value="1"/>
</dbReference>
<evidence type="ECO:0000256" key="5">
    <source>
        <dbReference type="ARBA" id="ARBA00023136"/>
    </source>
</evidence>
<evidence type="ECO:0000256" key="1">
    <source>
        <dbReference type="ARBA" id="ARBA00004651"/>
    </source>
</evidence>
<feature type="domain" description="Polysaccharide chain length determinant N-terminal" evidence="7">
    <location>
        <begin position="13"/>
        <end position="111"/>
    </location>
</feature>
<organism evidence="8 9">
    <name type="scientific">Hydrogenophilus thermoluteolus</name>
    <name type="common">Pseudomonas hydrogenothermophila</name>
    <dbReference type="NCBI Taxonomy" id="297"/>
    <lineage>
        <taxon>Bacteria</taxon>
        <taxon>Pseudomonadati</taxon>
        <taxon>Pseudomonadota</taxon>
        <taxon>Hydrogenophilia</taxon>
        <taxon>Hydrogenophilales</taxon>
        <taxon>Hydrogenophilaceae</taxon>
        <taxon>Hydrogenophilus</taxon>
    </lineage>
</organism>
<comment type="subcellular location">
    <subcellularLocation>
        <location evidence="1">Cell membrane</location>
        <topology evidence="1">Multi-pass membrane protein</topology>
    </subcellularLocation>
</comment>
<evidence type="ECO:0000313" key="9">
    <source>
        <dbReference type="Proteomes" id="UP000262004"/>
    </source>
</evidence>